<dbReference type="EMBL" id="QEOB01000001">
    <property type="protein sequence ID" value="PVX97534.1"/>
    <property type="molecule type" value="Genomic_DNA"/>
</dbReference>
<protein>
    <recommendedName>
        <fullName evidence="3">DUF1828 domain-containing protein</fullName>
    </recommendedName>
</protein>
<dbReference type="Proteomes" id="UP000245712">
    <property type="component" value="Unassembled WGS sequence"/>
</dbReference>
<dbReference type="RefSeq" id="WP_244314713.1">
    <property type="nucleotide sequence ID" value="NZ_QEOB01000001.1"/>
</dbReference>
<organism evidence="1 2">
    <name type="scientific">Paraburkholderia unamae</name>
    <dbReference type="NCBI Taxonomy" id="219649"/>
    <lineage>
        <taxon>Bacteria</taxon>
        <taxon>Pseudomonadati</taxon>
        <taxon>Pseudomonadota</taxon>
        <taxon>Betaproteobacteria</taxon>
        <taxon>Burkholderiales</taxon>
        <taxon>Burkholderiaceae</taxon>
        <taxon>Paraburkholderia</taxon>
    </lineage>
</organism>
<evidence type="ECO:0008006" key="3">
    <source>
        <dbReference type="Google" id="ProtNLM"/>
    </source>
</evidence>
<comment type="caution">
    <text evidence="1">The sequence shown here is derived from an EMBL/GenBank/DDBJ whole genome shotgun (WGS) entry which is preliminary data.</text>
</comment>
<gene>
    <name evidence="1" type="ORF">C7402_101245</name>
</gene>
<proteinExistence type="predicted"/>
<evidence type="ECO:0000313" key="1">
    <source>
        <dbReference type="EMBL" id="PVX97534.1"/>
    </source>
</evidence>
<reference evidence="1 2" key="1">
    <citation type="submission" date="2018-05" db="EMBL/GenBank/DDBJ databases">
        <title>Genomic Encyclopedia of Type Strains, Phase IV (KMG-V): Genome sequencing to study the core and pangenomes of soil and plant-associated prokaryotes.</title>
        <authorList>
            <person name="Whitman W."/>
        </authorList>
    </citation>
    <scope>NUCLEOTIDE SEQUENCE [LARGE SCALE GENOMIC DNA]</scope>
    <source>
        <strain evidence="1 2">SCZa-39</strain>
    </source>
</reference>
<evidence type="ECO:0000313" key="2">
    <source>
        <dbReference type="Proteomes" id="UP000245712"/>
    </source>
</evidence>
<name>A0ABX5KXI0_9BURK</name>
<sequence>MELTSTLKRAICGLFEVHADEKGVQRVITPLEYPGSGDRIVIRVRPTQAGYKIDDNGEAALYASMAGGDVESDVVARWVEETLAYSPTTFSDDEVISATTPDERLTAPYIFRVAEAAQHLFSVATARGPKKTSDFRERLAAVIEKTATTLGVAFRSDVELPIAGGMKADYILDHQVPLLVIAATNATRLLEAEVIHVQYRLEKKPGFVLAIAESQTSVGKAQFERANYYTGKTVTFSESNLPKLIEHQLH</sequence>
<accession>A0ABX5KXI0</accession>
<keyword evidence="2" id="KW-1185">Reference proteome</keyword>